<feature type="compositionally biased region" description="Polar residues" evidence="1">
    <location>
        <begin position="46"/>
        <end position="56"/>
    </location>
</feature>
<evidence type="ECO:0000256" key="1">
    <source>
        <dbReference type="SAM" id="MobiDB-lite"/>
    </source>
</evidence>
<comment type="caution">
    <text evidence="2">The sequence shown here is derived from an EMBL/GenBank/DDBJ whole genome shotgun (WGS) entry which is preliminary data.</text>
</comment>
<name>A0A2U1UDG8_9GAMM</name>
<dbReference type="RefSeq" id="WP_136164718.1">
    <property type="nucleotide sequence ID" value="NZ_KZ819071.1"/>
</dbReference>
<feature type="region of interest" description="Disordered" evidence="1">
    <location>
        <begin position="22"/>
        <end position="100"/>
    </location>
</feature>
<gene>
    <name evidence="2" type="ORF">DDT56_01400</name>
</gene>
<dbReference type="AlphaFoldDB" id="A0A2U1UDG8"/>
<protein>
    <submittedName>
        <fullName evidence="2">Uncharacterized protein</fullName>
    </submittedName>
</protein>
<dbReference type="Proteomes" id="UP000296159">
    <property type="component" value="Unassembled WGS sequence"/>
</dbReference>
<reference evidence="2 3" key="1">
    <citation type="submission" date="2018-04" db="EMBL/GenBank/DDBJ databases">
        <title>Brenneria corticis sp.nov.</title>
        <authorList>
            <person name="Li Y."/>
        </authorList>
    </citation>
    <scope>NUCLEOTIDE SEQUENCE [LARGE SCALE GENOMIC DNA]</scope>
    <source>
        <strain evidence="2 3">CFCC 11842</strain>
    </source>
</reference>
<proteinExistence type="predicted"/>
<evidence type="ECO:0000313" key="2">
    <source>
        <dbReference type="EMBL" id="PWC19657.1"/>
    </source>
</evidence>
<accession>A0A2U1UDG8</accession>
<organism evidence="2 3">
    <name type="scientific">Brenneria corticis</name>
    <dbReference type="NCBI Taxonomy" id="2173106"/>
    <lineage>
        <taxon>Bacteria</taxon>
        <taxon>Pseudomonadati</taxon>
        <taxon>Pseudomonadota</taxon>
        <taxon>Gammaproteobacteria</taxon>
        <taxon>Enterobacterales</taxon>
        <taxon>Pectobacteriaceae</taxon>
        <taxon>Brenneria</taxon>
    </lineage>
</organism>
<evidence type="ECO:0000313" key="3">
    <source>
        <dbReference type="Proteomes" id="UP000296159"/>
    </source>
</evidence>
<sequence length="198" mass="21505">MDIAGIDTQSQNIKPFYPVVSISTLGNTDSSSAGTESDSLEKNSLPGVSTQVTLSTDGKRQSGIAQSGDSQTDVERRQAAREAQQAKEEREQRETASAERSLQMINGIPLYGGTLVSMINYPDGSWEAFDVFSGKPVTAEERIRIGRETDGDNTDAFSFYSKGIYNGLSAAEIYEKIQQMMGIESADLDWRAIGANDI</sequence>
<dbReference type="EMBL" id="QDKH01000001">
    <property type="protein sequence ID" value="PWC19657.1"/>
    <property type="molecule type" value="Genomic_DNA"/>
</dbReference>
<keyword evidence="3" id="KW-1185">Reference proteome</keyword>
<feature type="compositionally biased region" description="Basic and acidic residues" evidence="1">
    <location>
        <begin position="73"/>
        <end position="97"/>
    </location>
</feature>
<feature type="compositionally biased region" description="Polar residues" evidence="1">
    <location>
        <begin position="22"/>
        <end position="37"/>
    </location>
</feature>